<evidence type="ECO:0000313" key="2">
    <source>
        <dbReference type="Proteomes" id="UP000076796"/>
    </source>
</evidence>
<reference evidence="1" key="1">
    <citation type="journal article" date="2016" name="Genome Announc.">
        <title>Draft genomes of two strains of Paenibacillus glucanolyticus with capability to degrade lignocellulose.</title>
        <authorList>
            <person name="Mathews S.L."/>
            <person name="Pawlak J."/>
            <person name="Grunden A.M."/>
        </authorList>
    </citation>
    <scope>NUCLEOTIDE SEQUENCE [LARGE SCALE GENOMIC DNA]</scope>
    <source>
        <strain evidence="1">SLM1</strain>
    </source>
</reference>
<dbReference type="AlphaFoldDB" id="A0A163M929"/>
<dbReference type="Proteomes" id="UP000076796">
    <property type="component" value="Unassembled WGS sequence"/>
</dbReference>
<keyword evidence="2" id="KW-1185">Reference proteome</keyword>
<dbReference type="EMBL" id="LWMH01000001">
    <property type="protein sequence ID" value="KZS48853.1"/>
    <property type="molecule type" value="Genomic_DNA"/>
</dbReference>
<organism evidence="1 2">
    <name type="scientific">Paenibacillus glucanolyticus</name>
    <dbReference type="NCBI Taxonomy" id="59843"/>
    <lineage>
        <taxon>Bacteria</taxon>
        <taxon>Bacillati</taxon>
        <taxon>Bacillota</taxon>
        <taxon>Bacilli</taxon>
        <taxon>Bacillales</taxon>
        <taxon>Paenibacillaceae</taxon>
        <taxon>Paenibacillus</taxon>
    </lineage>
</organism>
<protein>
    <submittedName>
        <fullName evidence="1">Uncharacterized protein</fullName>
    </submittedName>
</protein>
<proteinExistence type="predicted"/>
<sequence length="76" mass="8533">MAASHADQINVELKWNTAIINNYLRVMVNAVLFLKNTDKKENGIGSLCYLAFTFVSGCLLDDGISAIREIREQQRS</sequence>
<accession>A0A163M929</accession>
<evidence type="ECO:0000313" key="1">
    <source>
        <dbReference type="EMBL" id="KZS48853.1"/>
    </source>
</evidence>
<comment type="caution">
    <text evidence="1">The sequence shown here is derived from an EMBL/GenBank/DDBJ whole genome shotgun (WGS) entry which is preliminary data.</text>
</comment>
<gene>
    <name evidence="1" type="ORF">AWU65_24405</name>
</gene>
<name>A0A163M929_9BACL</name>